<evidence type="ECO:0000313" key="3">
    <source>
        <dbReference type="Proteomes" id="UP001321749"/>
    </source>
</evidence>
<dbReference type="PANTHER" id="PTHR39214">
    <property type="entry name" value="MICROBODY (PEROXISOME) BIOGENESIS PROTEIN PEROXIN 8 (EUROFUNG)"/>
    <property type="match status" value="1"/>
</dbReference>
<name>A0AAV9HIL4_9PEZI</name>
<reference evidence="2" key="2">
    <citation type="submission" date="2023-06" db="EMBL/GenBank/DDBJ databases">
        <authorList>
            <consortium name="Lawrence Berkeley National Laboratory"/>
            <person name="Mondo S.J."/>
            <person name="Hensen N."/>
            <person name="Bonometti L."/>
            <person name="Westerberg I."/>
            <person name="Brannstrom I.O."/>
            <person name="Guillou S."/>
            <person name="Cros-Aarteil S."/>
            <person name="Calhoun S."/>
            <person name="Haridas S."/>
            <person name="Kuo A."/>
            <person name="Pangilinan J."/>
            <person name="Riley R."/>
            <person name="Labutti K."/>
            <person name="Andreopoulos B."/>
            <person name="Lipzen A."/>
            <person name="Chen C."/>
            <person name="Yanf M."/>
            <person name="Daum C."/>
            <person name="Ng V."/>
            <person name="Clum A."/>
            <person name="Steindorff A."/>
            <person name="Ohm R."/>
            <person name="Martin F."/>
            <person name="Silar P."/>
            <person name="Natvig D."/>
            <person name="Lalanne C."/>
            <person name="Gautier V."/>
            <person name="Ament-Velasquez S.L."/>
            <person name="Kruys A."/>
            <person name="Hutchinson M.I."/>
            <person name="Powell A.J."/>
            <person name="Barry K."/>
            <person name="Miller A.N."/>
            <person name="Grigoriev I.V."/>
            <person name="Debuchy R."/>
            <person name="Gladieux P."/>
            <person name="Thoren M.H."/>
            <person name="Johannesson H."/>
        </authorList>
    </citation>
    <scope>NUCLEOTIDE SEQUENCE</scope>
    <source>
        <strain evidence="2">PSN324</strain>
    </source>
</reference>
<feature type="region of interest" description="Disordered" evidence="1">
    <location>
        <begin position="563"/>
        <end position="584"/>
    </location>
</feature>
<dbReference type="EMBL" id="MU865035">
    <property type="protein sequence ID" value="KAK4459493.1"/>
    <property type="molecule type" value="Genomic_DNA"/>
</dbReference>
<dbReference type="InterPro" id="IPR055334">
    <property type="entry name" value="PEX8-like"/>
</dbReference>
<accession>A0AAV9HIL4</accession>
<dbReference type="PANTHER" id="PTHR39214:SF1">
    <property type="entry name" value="MICROBODY (PEROXISOME) BIOGENESIS PROTEIN PEROXIN 8 (EUROFUNG)"/>
    <property type="match status" value="1"/>
</dbReference>
<dbReference type="Pfam" id="PF26001">
    <property type="entry name" value="Pex8"/>
    <property type="match status" value="1"/>
</dbReference>
<reference evidence="2" key="1">
    <citation type="journal article" date="2023" name="Mol. Phylogenet. Evol.">
        <title>Genome-scale phylogeny and comparative genomics of the fungal order Sordariales.</title>
        <authorList>
            <person name="Hensen N."/>
            <person name="Bonometti L."/>
            <person name="Westerberg I."/>
            <person name="Brannstrom I.O."/>
            <person name="Guillou S."/>
            <person name="Cros-Aarteil S."/>
            <person name="Calhoun S."/>
            <person name="Haridas S."/>
            <person name="Kuo A."/>
            <person name="Mondo S."/>
            <person name="Pangilinan J."/>
            <person name="Riley R."/>
            <person name="LaButti K."/>
            <person name="Andreopoulos B."/>
            <person name="Lipzen A."/>
            <person name="Chen C."/>
            <person name="Yan M."/>
            <person name="Daum C."/>
            <person name="Ng V."/>
            <person name="Clum A."/>
            <person name="Steindorff A."/>
            <person name="Ohm R.A."/>
            <person name="Martin F."/>
            <person name="Silar P."/>
            <person name="Natvig D.O."/>
            <person name="Lalanne C."/>
            <person name="Gautier V."/>
            <person name="Ament-Velasquez S.L."/>
            <person name="Kruys A."/>
            <person name="Hutchinson M.I."/>
            <person name="Powell A.J."/>
            <person name="Barry K."/>
            <person name="Miller A.N."/>
            <person name="Grigoriev I.V."/>
            <person name="Debuchy R."/>
            <person name="Gladieux P."/>
            <person name="Hiltunen Thoren M."/>
            <person name="Johannesson H."/>
        </authorList>
    </citation>
    <scope>NUCLEOTIDE SEQUENCE</scope>
    <source>
        <strain evidence="2">PSN324</strain>
    </source>
</reference>
<dbReference type="Proteomes" id="UP001321749">
    <property type="component" value="Unassembled WGS sequence"/>
</dbReference>
<gene>
    <name evidence="2" type="ORF">QBC42DRAFT_274293</name>
</gene>
<proteinExistence type="predicted"/>
<protein>
    <submittedName>
        <fullName evidence="2">PEX8 peroxisomal biogenesis factor 8</fullName>
    </submittedName>
</protein>
<organism evidence="2 3">
    <name type="scientific">Cladorrhinum samala</name>
    <dbReference type="NCBI Taxonomy" id="585594"/>
    <lineage>
        <taxon>Eukaryota</taxon>
        <taxon>Fungi</taxon>
        <taxon>Dikarya</taxon>
        <taxon>Ascomycota</taxon>
        <taxon>Pezizomycotina</taxon>
        <taxon>Sordariomycetes</taxon>
        <taxon>Sordariomycetidae</taxon>
        <taxon>Sordariales</taxon>
        <taxon>Podosporaceae</taxon>
        <taxon>Cladorrhinum</taxon>
    </lineage>
</organism>
<evidence type="ECO:0000256" key="1">
    <source>
        <dbReference type="SAM" id="MobiDB-lite"/>
    </source>
</evidence>
<dbReference type="AlphaFoldDB" id="A0AAV9HIL4"/>
<keyword evidence="3" id="KW-1185">Reference proteome</keyword>
<comment type="caution">
    <text evidence="2">The sequence shown here is derived from an EMBL/GenBank/DDBJ whole genome shotgun (WGS) entry which is preliminary data.</text>
</comment>
<evidence type="ECO:0000313" key="2">
    <source>
        <dbReference type="EMBL" id="KAK4459493.1"/>
    </source>
</evidence>
<sequence length="703" mass="77581">MSIDRLLTNVLQQFQDVHDDVRTEKVYGSTTALLTNLSNPLNLSLLTSQLLIAPAIWGHRDGMRTCFRIISIFNSAAIHVRRNELENAKHKGPPAGGGLSSDAWAAAVLKGADDQSSRWQHLLVFSGVLMGMESGNRSSLSRGMRRTVEQAVVTAANLALRRSEPHPPAPAAPVALALNYTFPLLSHSSRGSLDCDALVPVATRALLGPEGLEDGLFLSSIDLDVRQAEEKFMWHGRSPSFLHLQQLDKKPLISGLGPLSRLIAYAVEHARDSNAALQLQDDLVSFSGRLLQHWQANKLSELELSEEEVYLTPDTLQTTWAALWQFLKKIMYALVAVFQAIVSRSLLDHHMKDPAIAPAVASKTLHCLRNIYFISSRNGSDAFQVYSFTYLTSLDILSRYASASTVFLQETKSLSPAGVIPTHPLNRTLDLFYLNVAEHLPVHLSPEACDSLIIQPATTYLTRSALPLSPRMTELFEAAHSAVLSVLSCPHNASITANIVPFYAETLFSSFPGHISPRQFRLAFKTVMQILSPPFPISESHPMLAETLLEMVRYRAGIANPNPLPPLPHNSGQQQQHQQQQEDEVLSEQSTLVLTLIDSLPFLRLRIFEEWMTLAALAVNSVRDGGMREVCKRRFWEVLVSGEMDVERSAIGVAWWGTKGGREAVLFGDMGKGGYAPGNEVYMMSGALPTPADESDNPFRSKL</sequence>